<dbReference type="InterPro" id="IPR032710">
    <property type="entry name" value="NTF2-like_dom_sf"/>
</dbReference>
<dbReference type="SUPFAM" id="SSF54427">
    <property type="entry name" value="NTF2-like"/>
    <property type="match status" value="1"/>
</dbReference>
<dbReference type="EMBL" id="AOSK01000062">
    <property type="protein sequence ID" value="EYD76023.1"/>
    <property type="molecule type" value="Genomic_DNA"/>
</dbReference>
<reference evidence="1 2" key="1">
    <citation type="submission" date="2013-02" db="EMBL/GenBank/DDBJ databases">
        <authorList>
            <person name="Fiebig A."/>
            <person name="Goeker M."/>
            <person name="Klenk H.-P.P."/>
        </authorList>
    </citation>
    <scope>NUCLEOTIDE SEQUENCE [LARGE SCALE GENOMIC DNA]</scope>
    <source>
        <strain evidence="1 2">DSM 19309</strain>
    </source>
</reference>
<dbReference type="AlphaFoldDB" id="A0A017HPF4"/>
<keyword evidence="2" id="KW-1185">Reference proteome</keyword>
<evidence type="ECO:0008006" key="3">
    <source>
        <dbReference type="Google" id="ProtNLM"/>
    </source>
</evidence>
<evidence type="ECO:0000313" key="2">
    <source>
        <dbReference type="Proteomes" id="UP000019666"/>
    </source>
</evidence>
<dbReference type="Proteomes" id="UP000019666">
    <property type="component" value="Unassembled WGS sequence"/>
</dbReference>
<dbReference type="STRING" id="442562.Rumeso_02452"/>
<name>A0A017HPF4_9RHOB</name>
<accession>A0A017HPF4</accession>
<gene>
    <name evidence="1" type="ORF">Rumeso_02452</name>
</gene>
<comment type="caution">
    <text evidence="1">The sequence shown here is derived from an EMBL/GenBank/DDBJ whole genome shotgun (WGS) entry which is preliminary data.</text>
</comment>
<organism evidence="1 2">
    <name type="scientific">Rubellimicrobium mesophilum DSM 19309</name>
    <dbReference type="NCBI Taxonomy" id="442562"/>
    <lineage>
        <taxon>Bacteria</taxon>
        <taxon>Pseudomonadati</taxon>
        <taxon>Pseudomonadota</taxon>
        <taxon>Alphaproteobacteria</taxon>
        <taxon>Rhodobacterales</taxon>
        <taxon>Roseobacteraceae</taxon>
        <taxon>Rubellimicrobium</taxon>
    </lineage>
</organism>
<evidence type="ECO:0000313" key="1">
    <source>
        <dbReference type="EMBL" id="EYD76023.1"/>
    </source>
</evidence>
<protein>
    <recommendedName>
        <fullName evidence="3">DUF4440 domain-containing protein</fullName>
    </recommendedName>
</protein>
<dbReference type="HOGENOM" id="CLU_127523_2_0_5"/>
<proteinExistence type="predicted"/>
<dbReference type="RefSeq" id="WP_037280277.1">
    <property type="nucleotide sequence ID" value="NZ_KK088571.1"/>
</dbReference>
<dbReference type="Gene3D" id="3.10.450.50">
    <property type="match status" value="1"/>
</dbReference>
<dbReference type="OrthoDB" id="8420905at2"/>
<sequence length="142" mass="15481">MTELEALALEEVAERHRFFVDWFTGRGPEMALEECARAFAPDFRRIGPDAREQAADEVVAMLRAARGRRGAGFVIRVVPRATRDLGGGLALVVYDELQEDGAERTARRASALFAADPSAPGGVVWRHLQETWIDPAPGAPPG</sequence>